<dbReference type="Proteomes" id="UP001324115">
    <property type="component" value="Unassembled WGS sequence"/>
</dbReference>
<proteinExistence type="inferred from homology"/>
<keyword evidence="5 6" id="KW-0472">Membrane</keyword>
<reference evidence="8 9" key="1">
    <citation type="journal article" date="2023" name="G3 (Bethesda)">
        <title>A haplotype-resolved chromosome-scale genome for Quercus rubra L. provides insights into the genetics of adaptive traits for red oak species.</title>
        <authorList>
            <person name="Kapoor B."/>
            <person name="Jenkins J."/>
            <person name="Schmutz J."/>
            <person name="Zhebentyayeva T."/>
            <person name="Kuelheim C."/>
            <person name="Coggeshall M."/>
            <person name="Heim C."/>
            <person name="Lasky J.R."/>
            <person name="Leites L."/>
            <person name="Islam-Faridi N."/>
            <person name="Romero-Severson J."/>
            <person name="DeLeo V.L."/>
            <person name="Lucas S.M."/>
            <person name="Lazic D."/>
            <person name="Gailing O."/>
            <person name="Carlson J."/>
            <person name="Staton M."/>
        </authorList>
    </citation>
    <scope>NUCLEOTIDE SEQUENCE [LARGE SCALE GENOMIC DNA]</scope>
    <source>
        <strain evidence="8">Pseudo-F2</strain>
    </source>
</reference>
<protein>
    <recommendedName>
        <fullName evidence="6">WAT1-related protein</fullName>
    </recommendedName>
</protein>
<dbReference type="AlphaFoldDB" id="A0AAN7ISQ7"/>
<feature type="transmembrane region" description="Helical" evidence="6">
    <location>
        <begin position="277"/>
        <end position="296"/>
    </location>
</feature>
<evidence type="ECO:0000256" key="5">
    <source>
        <dbReference type="ARBA" id="ARBA00023136"/>
    </source>
</evidence>
<feature type="transmembrane region" description="Helical" evidence="6">
    <location>
        <begin position="213"/>
        <end position="232"/>
    </location>
</feature>
<evidence type="ECO:0000313" key="8">
    <source>
        <dbReference type="EMBL" id="KAK4585207.1"/>
    </source>
</evidence>
<feature type="transmembrane region" description="Helical" evidence="6">
    <location>
        <begin position="100"/>
        <end position="119"/>
    </location>
</feature>
<accession>A0AAN7ISQ7</accession>
<dbReference type="PANTHER" id="PTHR31218">
    <property type="entry name" value="WAT1-RELATED PROTEIN"/>
    <property type="match status" value="1"/>
</dbReference>
<feature type="transmembrane region" description="Helical" evidence="6">
    <location>
        <begin position="131"/>
        <end position="151"/>
    </location>
</feature>
<dbReference type="InterPro" id="IPR000620">
    <property type="entry name" value="EamA_dom"/>
</dbReference>
<evidence type="ECO:0000256" key="6">
    <source>
        <dbReference type="RuleBase" id="RU363077"/>
    </source>
</evidence>
<feature type="transmembrane region" description="Helical" evidence="6">
    <location>
        <begin position="302"/>
        <end position="322"/>
    </location>
</feature>
<gene>
    <name evidence="8" type="ORF">RGQ29_022746</name>
</gene>
<dbReference type="InterPro" id="IPR037185">
    <property type="entry name" value="EmrE-like"/>
</dbReference>
<dbReference type="SUPFAM" id="SSF103481">
    <property type="entry name" value="Multidrug resistance efflux transporter EmrE"/>
    <property type="match status" value="2"/>
</dbReference>
<evidence type="ECO:0000259" key="7">
    <source>
        <dbReference type="Pfam" id="PF00892"/>
    </source>
</evidence>
<sequence>MVPESTRLHLVMTVWQFAYAGNHIILRAALNMGVSKLVFPLYRNIIALFALAPFAYFLEKKDRPPLTTKFLVQLFLLGFVGITCNQGLYLLDLDNTSPTFASATENIVPAVTFLMAVVLRIEQVHLNRKDGIAKVVGTLASVAGASVITLYKGPTIYAPNSSHLHQSHFLVSLGDAKGKNWTLGCIYLIVHCLCWSGWAIVQAPVFQKYPARLSVTSYSCFFSTLHFLVIAASYERDLQAWQVHSDGELFSIFYMGLVASALSFAVQTWAIDRAGPVFVSVYLPVQTLLVALMASVVLGEEFYLGGVIRAVLIVVGLYLVVWGKSEENKFAKENLAIPSMPGNNQRKSSSKSPLIQPLLGCRCENGDS</sequence>
<name>A0AAN7ISQ7_QUERU</name>
<dbReference type="GO" id="GO:0022857">
    <property type="term" value="F:transmembrane transporter activity"/>
    <property type="evidence" value="ECO:0007669"/>
    <property type="project" value="InterPro"/>
</dbReference>
<feature type="transmembrane region" description="Helical" evidence="6">
    <location>
        <begin position="70"/>
        <end position="88"/>
    </location>
</feature>
<keyword evidence="4 6" id="KW-1133">Transmembrane helix</keyword>
<feature type="transmembrane region" description="Helical" evidence="6">
    <location>
        <begin position="181"/>
        <end position="201"/>
    </location>
</feature>
<dbReference type="InterPro" id="IPR030184">
    <property type="entry name" value="WAT1-related"/>
</dbReference>
<feature type="domain" description="EamA" evidence="7">
    <location>
        <begin position="183"/>
        <end position="321"/>
    </location>
</feature>
<feature type="domain" description="EamA" evidence="7">
    <location>
        <begin position="17"/>
        <end position="149"/>
    </location>
</feature>
<feature type="transmembrane region" description="Helical" evidence="6">
    <location>
        <begin position="41"/>
        <end position="58"/>
    </location>
</feature>
<comment type="caution">
    <text evidence="8">The sequence shown here is derived from an EMBL/GenBank/DDBJ whole genome shotgun (WGS) entry which is preliminary data.</text>
</comment>
<dbReference type="Pfam" id="PF00892">
    <property type="entry name" value="EamA"/>
    <property type="match status" value="2"/>
</dbReference>
<evidence type="ECO:0000256" key="3">
    <source>
        <dbReference type="ARBA" id="ARBA00022692"/>
    </source>
</evidence>
<evidence type="ECO:0000256" key="2">
    <source>
        <dbReference type="ARBA" id="ARBA00007635"/>
    </source>
</evidence>
<feature type="transmembrane region" description="Helical" evidence="6">
    <location>
        <begin position="252"/>
        <end position="270"/>
    </location>
</feature>
<dbReference type="EMBL" id="JAXUIC010000006">
    <property type="protein sequence ID" value="KAK4585207.1"/>
    <property type="molecule type" value="Genomic_DNA"/>
</dbReference>
<dbReference type="GO" id="GO:0016020">
    <property type="term" value="C:membrane"/>
    <property type="evidence" value="ECO:0007669"/>
    <property type="project" value="UniProtKB-SubCell"/>
</dbReference>
<evidence type="ECO:0000256" key="1">
    <source>
        <dbReference type="ARBA" id="ARBA00004141"/>
    </source>
</evidence>
<keyword evidence="3 6" id="KW-0812">Transmembrane</keyword>
<organism evidence="8 9">
    <name type="scientific">Quercus rubra</name>
    <name type="common">Northern red oak</name>
    <name type="synonym">Quercus borealis</name>
    <dbReference type="NCBI Taxonomy" id="3512"/>
    <lineage>
        <taxon>Eukaryota</taxon>
        <taxon>Viridiplantae</taxon>
        <taxon>Streptophyta</taxon>
        <taxon>Embryophyta</taxon>
        <taxon>Tracheophyta</taxon>
        <taxon>Spermatophyta</taxon>
        <taxon>Magnoliopsida</taxon>
        <taxon>eudicotyledons</taxon>
        <taxon>Gunneridae</taxon>
        <taxon>Pentapetalae</taxon>
        <taxon>rosids</taxon>
        <taxon>fabids</taxon>
        <taxon>Fagales</taxon>
        <taxon>Fagaceae</taxon>
        <taxon>Quercus</taxon>
    </lineage>
</organism>
<keyword evidence="9" id="KW-1185">Reference proteome</keyword>
<evidence type="ECO:0000256" key="4">
    <source>
        <dbReference type="ARBA" id="ARBA00022989"/>
    </source>
</evidence>
<comment type="subcellular location">
    <subcellularLocation>
        <location evidence="1 6">Membrane</location>
        <topology evidence="1 6">Multi-pass membrane protein</topology>
    </subcellularLocation>
</comment>
<evidence type="ECO:0000313" key="9">
    <source>
        <dbReference type="Proteomes" id="UP001324115"/>
    </source>
</evidence>
<comment type="similarity">
    <text evidence="2 6">Belongs to the drug/metabolite transporter (DMT) superfamily. Plant drug/metabolite exporter (P-DME) (TC 2.A.7.4) family.</text>
</comment>